<reference evidence="2" key="1">
    <citation type="submission" date="2020-10" db="EMBL/GenBank/DDBJ databases">
        <title>Phylogeny of dyella-like bacteria.</title>
        <authorList>
            <person name="Fu J."/>
        </authorList>
    </citation>
    <scope>NUCLEOTIDE SEQUENCE</scope>
    <source>
        <strain evidence="2">DHON07</strain>
    </source>
</reference>
<evidence type="ECO:0000313" key="3">
    <source>
        <dbReference type="Proteomes" id="UP001430193"/>
    </source>
</evidence>
<accession>A0ABS2KCB2</accession>
<evidence type="ECO:0000256" key="1">
    <source>
        <dbReference type="SAM" id="SignalP"/>
    </source>
</evidence>
<dbReference type="Proteomes" id="UP001430193">
    <property type="component" value="Unassembled WGS sequence"/>
</dbReference>
<feature type="signal peptide" evidence="1">
    <location>
        <begin position="1"/>
        <end position="23"/>
    </location>
</feature>
<protein>
    <submittedName>
        <fullName evidence="2">Uncharacterized protein</fullName>
    </submittedName>
</protein>
<keyword evidence="1" id="KW-0732">Signal</keyword>
<dbReference type="EMBL" id="JADIKF010000035">
    <property type="protein sequence ID" value="MBM7128811.1"/>
    <property type="molecule type" value="Genomic_DNA"/>
</dbReference>
<sequence>MRTSVRLSCIAVTAAMTVAVAHAKAAAADPSMYDSGPFFTPHPTVGLQLGNVFSIADSIKGDGLDEQVLRMSGTSLYKVSAVAPGKIELLYAERYDGHSPRTGRSEIRDDGKTLCANGKCRTYTDASGVAFNALLWGTPPATIRVGTTWNVDIPQPWEMGPAAQQKITVISIDPVAHEVTVLREGSGTGFAANETPANQIQRGGKTYSVDLTPGPARWKGYTTFKNGFVESDELVMVRPVIMVSKELGTLHASERTYMLLNAMPADSLSDADVKLPPS</sequence>
<comment type="caution">
    <text evidence="2">The sequence shown here is derived from an EMBL/GenBank/DDBJ whole genome shotgun (WGS) entry which is preliminary data.</text>
</comment>
<feature type="chain" id="PRO_5047171847" evidence="1">
    <location>
        <begin position="24"/>
        <end position="278"/>
    </location>
</feature>
<evidence type="ECO:0000313" key="2">
    <source>
        <dbReference type="EMBL" id="MBM7128811.1"/>
    </source>
</evidence>
<gene>
    <name evidence="2" type="ORF">ISS99_04680</name>
</gene>
<organism evidence="2 3">
    <name type="scientific">Dyella mobilis</name>
    <dbReference type="NCBI Taxonomy" id="1849582"/>
    <lineage>
        <taxon>Bacteria</taxon>
        <taxon>Pseudomonadati</taxon>
        <taxon>Pseudomonadota</taxon>
        <taxon>Gammaproteobacteria</taxon>
        <taxon>Lysobacterales</taxon>
        <taxon>Rhodanobacteraceae</taxon>
        <taxon>Dyella</taxon>
    </lineage>
</organism>
<proteinExistence type="predicted"/>
<keyword evidence="3" id="KW-1185">Reference proteome</keyword>
<dbReference type="RefSeq" id="WP_204630424.1">
    <property type="nucleotide sequence ID" value="NZ_BSOC01000006.1"/>
</dbReference>
<name>A0ABS2KCB2_9GAMM</name>